<evidence type="ECO:0000256" key="7">
    <source>
        <dbReference type="ARBA" id="ARBA00022737"/>
    </source>
</evidence>
<dbReference type="GO" id="GO:0000070">
    <property type="term" value="P:mitotic sister chromatid segregation"/>
    <property type="evidence" value="ECO:0007669"/>
    <property type="project" value="EnsemblFungi"/>
</dbReference>
<dbReference type="Gene3D" id="1.20.920.20">
    <property type="match status" value="1"/>
</dbReference>
<dbReference type="Pfam" id="PF12780">
    <property type="entry name" value="AAA_8"/>
    <property type="match status" value="1"/>
</dbReference>
<dbReference type="InterPro" id="IPR054354">
    <property type="entry name" value="DYNC2H1-like_lid"/>
</dbReference>
<keyword evidence="6" id="KW-0493">Microtubule</keyword>
<evidence type="ECO:0000256" key="3">
    <source>
        <dbReference type="ARBA" id="ARBA00022197"/>
    </source>
</evidence>
<evidence type="ECO:0000256" key="8">
    <source>
        <dbReference type="ARBA" id="ARBA00022741"/>
    </source>
</evidence>
<dbReference type="Pfam" id="PF18198">
    <property type="entry name" value="AAA_lid_11"/>
    <property type="match status" value="1"/>
</dbReference>
<dbReference type="InterPro" id="IPR013602">
    <property type="entry name" value="Dynein_heavy_linker"/>
</dbReference>
<keyword evidence="9" id="KW-0067">ATP-binding</keyword>
<dbReference type="InterPro" id="IPR013594">
    <property type="entry name" value="Dynein_heavy_tail"/>
</dbReference>
<gene>
    <name evidence="17" type="ORF">LALA0_S11e05182g</name>
</gene>
<evidence type="ECO:0000256" key="14">
    <source>
        <dbReference type="ARBA" id="ARBA00033439"/>
    </source>
</evidence>
<dbReference type="Pfam" id="PF12775">
    <property type="entry name" value="AAA_7"/>
    <property type="match status" value="1"/>
</dbReference>
<dbReference type="RefSeq" id="XP_022630690.1">
    <property type="nucleotide sequence ID" value="XM_022775327.1"/>
</dbReference>
<dbReference type="GO" id="GO:0000235">
    <property type="term" value="C:astral microtubule"/>
    <property type="evidence" value="ECO:0007669"/>
    <property type="project" value="EnsemblFungi"/>
</dbReference>
<evidence type="ECO:0000313" key="17">
    <source>
        <dbReference type="EMBL" id="CEP64483.1"/>
    </source>
</evidence>
<dbReference type="GO" id="GO:0030473">
    <property type="term" value="P:nuclear migration along microtubule"/>
    <property type="evidence" value="ECO:0007669"/>
    <property type="project" value="EnsemblFungi"/>
</dbReference>
<dbReference type="Gene3D" id="1.20.920.30">
    <property type="match status" value="1"/>
</dbReference>
<dbReference type="InterPro" id="IPR043157">
    <property type="entry name" value="Dynein_AAA1S"/>
</dbReference>
<evidence type="ECO:0000256" key="13">
    <source>
        <dbReference type="ARBA" id="ARBA00023212"/>
    </source>
</evidence>
<accession>A0A0C7N9C0</accession>
<evidence type="ECO:0000256" key="4">
    <source>
        <dbReference type="ARBA" id="ARBA00022459"/>
    </source>
</evidence>
<dbReference type="InterPro" id="IPR004273">
    <property type="entry name" value="Dynein_heavy_D6_P-loop"/>
</dbReference>
<dbReference type="InterPro" id="IPR042219">
    <property type="entry name" value="AAA_lid_11_sf"/>
</dbReference>
<feature type="domain" description="AAA+ ATPase" evidence="16">
    <location>
        <begin position="1789"/>
        <end position="1962"/>
    </location>
</feature>
<name>A0A0C7N9C0_9SACH</name>
<keyword evidence="10" id="KW-0243">Dynein</keyword>
<dbReference type="InterPro" id="IPR035699">
    <property type="entry name" value="AAA_6"/>
</dbReference>
<dbReference type="PANTHER" id="PTHR45703:SF36">
    <property type="entry name" value="DYNEIN HEAVY CHAIN, CYTOPLASMIC"/>
    <property type="match status" value="1"/>
</dbReference>
<dbReference type="GO" id="GO:0005816">
    <property type="term" value="C:spindle pole body"/>
    <property type="evidence" value="ECO:0007669"/>
    <property type="project" value="EnsemblFungi"/>
</dbReference>
<dbReference type="GO" id="GO:0000132">
    <property type="term" value="P:establishment of mitotic spindle orientation"/>
    <property type="evidence" value="ECO:0007669"/>
    <property type="project" value="EnsemblFungi"/>
</dbReference>
<dbReference type="InterPro" id="IPR042228">
    <property type="entry name" value="Dynein_linker_3"/>
</dbReference>
<evidence type="ECO:0000313" key="18">
    <source>
        <dbReference type="Proteomes" id="UP000054304"/>
    </source>
</evidence>
<dbReference type="Gene3D" id="1.10.8.720">
    <property type="entry name" value="Region D6 of dynein motor"/>
    <property type="match status" value="1"/>
</dbReference>
<dbReference type="GO" id="GO:0000741">
    <property type="term" value="P:karyogamy"/>
    <property type="evidence" value="ECO:0007669"/>
    <property type="project" value="UniProtKB-KW"/>
</dbReference>
<dbReference type="SUPFAM" id="SSF52540">
    <property type="entry name" value="P-loop containing nucleoside triphosphate hydrolases"/>
    <property type="match status" value="4"/>
</dbReference>
<dbReference type="GO" id="GO:0005868">
    <property type="term" value="C:cytoplasmic dynein complex"/>
    <property type="evidence" value="ECO:0007669"/>
    <property type="project" value="EnsemblFungi"/>
</dbReference>
<protein>
    <recommendedName>
        <fullName evidence="3">Dynein heavy chain, cytoplasmic</fullName>
    </recommendedName>
    <alternativeName>
        <fullName evidence="14">Dynein heavy chain, cytosolic</fullName>
    </alternativeName>
</protein>
<dbReference type="FunFam" id="3.40.50.300:FF:002357">
    <property type="entry name" value="Glutathione S-transferase class-mu 26 kDa isozyme"/>
    <property type="match status" value="1"/>
</dbReference>
<keyword evidence="18" id="KW-1185">Reference proteome</keyword>
<dbReference type="InterPro" id="IPR026983">
    <property type="entry name" value="DHC"/>
</dbReference>
<dbReference type="Pfam" id="PF08385">
    <property type="entry name" value="DHC_N1"/>
    <property type="match status" value="1"/>
</dbReference>
<dbReference type="Gene3D" id="1.20.58.1120">
    <property type="match status" value="1"/>
</dbReference>
<dbReference type="CDD" id="cd00009">
    <property type="entry name" value="AAA"/>
    <property type="match status" value="1"/>
</dbReference>
<organism evidence="17 18">
    <name type="scientific">Lachancea lanzarotensis</name>
    <dbReference type="NCBI Taxonomy" id="1245769"/>
    <lineage>
        <taxon>Eukaryota</taxon>
        <taxon>Fungi</taxon>
        <taxon>Dikarya</taxon>
        <taxon>Ascomycota</taxon>
        <taxon>Saccharomycotina</taxon>
        <taxon>Saccharomycetes</taxon>
        <taxon>Saccharomycetales</taxon>
        <taxon>Saccharomycetaceae</taxon>
        <taxon>Lachancea</taxon>
    </lineage>
</organism>
<dbReference type="Pfam" id="PF12781">
    <property type="entry name" value="AAA_9"/>
    <property type="match status" value="1"/>
</dbReference>
<keyword evidence="13" id="KW-0206">Cytoskeleton</keyword>
<dbReference type="FunFam" id="3.40.50.300:FF:000996">
    <property type="entry name" value="Cytoplasmic dynein heavy chain"/>
    <property type="match status" value="1"/>
</dbReference>
<evidence type="ECO:0000256" key="2">
    <source>
        <dbReference type="ARBA" id="ARBA00008887"/>
    </source>
</evidence>
<evidence type="ECO:0000259" key="16">
    <source>
        <dbReference type="SMART" id="SM00382"/>
    </source>
</evidence>
<dbReference type="GeneID" id="34688036"/>
<dbReference type="Pfam" id="PF22597">
    <property type="entry name" value="DYN_lid"/>
    <property type="match status" value="1"/>
</dbReference>
<dbReference type="GO" id="GO:0005524">
    <property type="term" value="F:ATP binding"/>
    <property type="evidence" value="ECO:0007669"/>
    <property type="project" value="UniProtKB-KW"/>
</dbReference>
<keyword evidence="12" id="KW-0505">Motor protein</keyword>
<dbReference type="InterPro" id="IPR024317">
    <property type="entry name" value="Dynein_heavy_chain_D4_dom"/>
</dbReference>
<dbReference type="Pfam" id="PF08393">
    <property type="entry name" value="DHC_N2"/>
    <property type="match status" value="1"/>
</dbReference>
<dbReference type="InterPro" id="IPR027417">
    <property type="entry name" value="P-loop_NTPase"/>
</dbReference>
<dbReference type="GO" id="GO:0008569">
    <property type="term" value="F:minus-end-directed microtubule motor activity"/>
    <property type="evidence" value="ECO:0007669"/>
    <property type="project" value="EnsemblFungi"/>
</dbReference>
<dbReference type="STRING" id="1245769.A0A0C7N9C0"/>
<dbReference type="Gene3D" id="3.40.50.300">
    <property type="entry name" value="P-loop containing nucleotide triphosphate hydrolases"/>
    <property type="match status" value="5"/>
</dbReference>
<dbReference type="PANTHER" id="PTHR45703">
    <property type="entry name" value="DYNEIN HEAVY CHAIN"/>
    <property type="match status" value="1"/>
</dbReference>
<comment type="subcellular location">
    <subcellularLocation>
        <location evidence="1">Cytoplasm</location>
        <location evidence="1">Cytoskeleton</location>
    </subcellularLocation>
</comment>
<dbReference type="Gene3D" id="1.20.1280.160">
    <property type="match status" value="1"/>
</dbReference>
<dbReference type="Pfam" id="PF12777">
    <property type="entry name" value="MT"/>
    <property type="match status" value="1"/>
</dbReference>
<keyword evidence="4" id="KW-0415">Karyogamy</keyword>
<dbReference type="Pfam" id="PF03028">
    <property type="entry name" value="Dynein_heavy"/>
    <property type="match status" value="1"/>
</dbReference>
<dbReference type="InterPro" id="IPR042222">
    <property type="entry name" value="Dynein_2_N"/>
</dbReference>
<dbReference type="GO" id="GO:0005938">
    <property type="term" value="C:cell cortex"/>
    <property type="evidence" value="ECO:0007669"/>
    <property type="project" value="EnsemblFungi"/>
</dbReference>
<dbReference type="Gene3D" id="1.20.140.100">
    <property type="entry name" value="Dynein heavy chain, N-terminal domain 2"/>
    <property type="match status" value="1"/>
</dbReference>
<feature type="domain" description="AAA+ ATPase" evidence="16">
    <location>
        <begin position="2417"/>
        <end position="2563"/>
    </location>
</feature>
<dbReference type="Gene3D" id="1.10.8.740">
    <property type="match status" value="1"/>
</dbReference>
<dbReference type="HOGENOM" id="CLU_000038_7_0_1"/>
<dbReference type="GO" id="GO:0045505">
    <property type="term" value="F:dynein intermediate chain binding"/>
    <property type="evidence" value="ECO:0007669"/>
    <property type="project" value="InterPro"/>
</dbReference>
<keyword evidence="7" id="KW-0677">Repeat</keyword>
<keyword evidence="8" id="KW-0547">Nucleotide-binding</keyword>
<evidence type="ECO:0000256" key="5">
    <source>
        <dbReference type="ARBA" id="ARBA00022490"/>
    </source>
</evidence>
<dbReference type="InterPro" id="IPR035706">
    <property type="entry name" value="AAA_9"/>
</dbReference>
<sequence length="4102" mass="466509">MSLEEFDNTHLHNVFLDNIAHYCFRVASAHFGITPDAHEFDKFKEINELEIANFVAEDNTKGLALFLDTDETILAGLEPPKPPEKGSNDAKMMVIMIKSSPKLDDDRAVETQLFAISSLHAMTSAAFSRLMTAGASFIMDYTASSSESTELDGITLHNIRSKMAAFSELAESGKSKVVLPDLLSTVHPLVNRIVTEGATSNNYQQFLDEQFKDTSTLNILQNIVMGWTQSLRCLTELTREVKAGTLEDEVTFWDSVEKALVSVSDQTQDLAVQLTIEVLHEARRLQTTFVHLSQTVVAKRLKEIRAYNLFLGEIPISKLHAVTSLDQLHPLILELNICLKKLKVCAYPVSRAQPLLELLTEEFLSRLQTVAPELSLMDFDYFNITVRTLLALLKEWDDLVADQNLLFREIVRRRSEKVKNIKLDPHTSALRSRIEEFQGVRRNLQAWKIDLLQTGLTKYATLVNEAYEAFSSISSLVCSNDTWTAAMDVYKAHSVSFEAKIAGILRFKLNCCQEATEMFAVWESFQPLLSRARLRANLQDYHQVLFDSILLDVAKLRNRFSNQLPDNQVSQLMDIPGSSSRVMQNKNIERRIKSLMKKATLVFGDEWKNSVEGQPVHEECKSMLELVQIDASGQTWISTADYSLDLGDKTVLEIRKDSDRFSAHVTSNNSYRNSFKEVRNLKWLKFNIPRSVEKLSQSVRRAYPQAIQLSEHLDTFLIVVNRVGKSSFLKALFNEQIDQAFTLFGQCMDVKWESLHSVNVVSSSRSSHDLPTKSRTILSKFRNLSASMITAYSAAEIPDELLRAAVNSISDGPFLEDQLKVKIEVIIRLSERFTTLTNFGVRAFVNYLGLKVAKELALVLEEALKTDKLPKQVYSVRVNSGKITISSQLETVKAKWINYTQMILDIALQSLETYQDLQKKNGINPGHNLLGYFKRRASFIVGKSLREQDSILYNALENLKRWNKYEALWNLADVNILEESALDLEAVASVYDGLLTDLNEVQVMNTHVEVTQAFTVNLKEVKFAVQTSLREWQARLLKVLEKLYVAESKSFHNILSMSRALLEQEIGPLMMSSLSEYCELLSEISKLDQRWDAIETRFSTIQSVSEVARGDKGFSRVGAISLDQLELDVISLSQVLRKRIAWLDQIKPSAISSLDRCFDSLESSSRSLELDWEQDKAVKDTSSPSAALEALDLIGALNEKYLVQLSQVNVLYSILSLPKRPINFLSCASKDIADQKQAWAAIRSDWSTLQLLLQTNWNDVKISDVKARIESFLSQPYGGQRNVRKNAVLNSFLTQVHSINHAYKRLQEIKECQLKARHWSSLLRDRDNSDDSDKIIDAESLTLNDVLQLVSSCGILEQVLHEARSEAVLESSLETIESHWKNTKFKRYQHLAGLMLVKEWKVLFELVEDDLDTLRSMKSSAHYKHFDDLCQNWGRKLNSLASIFKDWAEAQRLWLYLQAALSTRQDSILRSEWSKFEVLSSDFAFLVSRVFESNVASDVLIVKDFHKLLRSILESLKRIMNSLNNYLDIQREHFPRLYFLGNEDLLQLMGASQNLEQASLSFNKLYMGVSSLCCKGQAITGVLSREGELLHFETALEIGHYSEMKDWLLEFDSRLKSSVLEATESCLTQLQAGGLKVLALTFENCLFQAALLSLQIWWTTEIEKQLKYMEFKTIGEDIDGVIHHLTSKAQATNDDLCRKKAENLIIECIHLKSSLTILKECDRMTASSVWKDTFKYYYCAKAPISHRMEIKVGISSFFHGLEYIGVPERLIYTPLLSNCFTAMTHALSQKKGCSPFGPAGTGKTETVKALGQNMGRMVLVFNCDDSFDFQSLGRLLFGIAQLGAWGCFDEFNRMDESIMSAVSSQIGELQDALFQKEKRISVLGKSALLHENAGVFITMNHGYKGRHNLPDNLKTKFRSFSMCEPDNNIIAKVILLSLGFREANEMSIKITSFLKILQERCSNQKFYDFGLRAMKSILRNCKTLRHSMFDTNLEHLLNLSLHQLIEPRLEEQDLLIFRDALSELFPGLQLQQADQDFFDYIKAACHQQQLAPTNEFSKKCRQFFHIQKSQHATIISGPSGAGKSSVWKTTLNAMYLMDQIENTTYILDPKVLSKSQLYGYLDPVTFEWSDGLFSSILRQITRDALGTLQSKRIWIVFDGDLDPDYLETLNSVLDDNRVFTLPNGERFSIPSNLNFIFEVETLEAATPATISRCAVIMIGRELYDTPDILRKQLFEYVARVNFQASLNVVREIDFIETILKDFGPLLSRLYSEIQSRSTNWLIKLTKLIDTFVSLVGSQVLQGMDDLRAVSTQAFNCYLKKTSVICLAWAVSSECSESDRVFLEAMVKELSPDTTFLNSLDSPLTDLFVSPKDYNLALLSTQVPHNSLESYQVLSPDLIITTLDTLKHERFVFDLLTSGKSLILCGPPGSGKTMTLNNALKKSKRFELIGLTFSRETSVDTICKLLKHHTTVTENATDMVMRPKSMLKDLVLFCDEINLPRTDPHGVQPPIMFLRQILEKRGFWNTDKCKWVRLERILVVGACNPADGAARHVISERFMRLTPVLSVQYPGPDSLRHIYVTLFDATFKLVPNLRDYATDFAEASLDLYRTCCQKFLSRDNSLYVLSPRDLTRWVKGIHHILANSSVQNLSELIEIWLYEGSRLFEDRLVEAASKKEYQIAARGAISKFFPGQQTPDPEVDILITNWLTTEYKKTSRRDITAFVRERLSTFADEELECSLIPTASLVNHMVRVDRVLKQEQGHCIIAGPDRSAKRSLVRFVSWLNGMEVVQLVVHRSFDISDFDKILKSLMVKCSIENRKVVLMVDDSSRLDPGFIERMNTLLANSDIPGLFEGQERLKLISDLSTRADKSGLLYDNNDELYAWFTTLIAHNLHVVFTINSAESHSATNIMSSPALLNRCVLDFMEEWSDETFSQIGDEILQWMPLEQDYRGEQLQNPLSSKRVMSDTIVESAVELFKHYQGLKIEPLSYGRYFDHLLMFQRIYSERSSELESLQYFMSSGLESIKQSALSVKELSVELSEKKKMLEQKEIEARRSLDKMLVTQNEAERKHEASIEIRKILEVQEKDLTSQRARIQNDLALVEPEILEAQRGVTNIKKQHMTEIRSMINPPKNVKLTLEAVCIILGHGSKEWRDIQNYIRKDEFISNIVHYDTSKMMDDSTRSYVEDEYVSRPGFTYETVKYASQACGPLFQWVLAQVKYASMLTTVSPLKEHILMVERDILQTKARLLAAEDMIVDYQKITEESKSEYSSMIRDIEIIKSELKQVQQKVLRSQKVLKSLVAENSRWSSSIAKFNDNKSRVVGDSFLSATYLSYCMRHDTLVRHAFLSHSKKLLSMKKIPYDENYNFSDHCVKFEEKSKWLEEDLPDDELCVENFYAILKLQQYSFVIDPESVAASSITKHFGVNLIVTSFLDSGFVKKLKNALRFGSTILIEDGDYFDPIISALIAQEFKTIGGRKTIKIGEELVDVSSAFRLLISSKNAACPISGFVKTRMSVVNFVIDKFSLQAQSVELTLRHEKSELCRERLELRQLNGNYKLKLRSLEKDLLNALSGSNSDLLGNDVLLSVLEQVKNSASEVQAKVEETRGVLDAIEKAATEYEIVGSHAMGIYAVMEKLSSLHWSYQISIKSFLRCSASIFDNMEEPVKQGRPQQLLSTLYQKIFQFFSPSMTDEHKIVLATLLFARYLELNFNSTLHCEFKNLLSSISTNTEFSAETPDEIYLSTPKSDVALTYVKSLRDSVNNNCVFSQLSGTLSNFEGTSSMGLEQYIDADFDVPMLILLEEGADVTSRISQLAALRSLKLLTISLGSLESTAMADSALTDCIQTGQWLLLQNLQMSPDWVKSVLTRSLDSLMNEPYISPNFRLFLTCDLESTNIPPPLLKKTWHLVQGRKRGILATAQDVWSTLAHHSSIIEKKSPAQLFCYVLLAWFHALLVEYSSLHPLGFTKNYEFNDADFSSAVFYMDRLFEAIEDHNTIPWKNICFNISTIIYGGKIDNDRDLKLCIGVGSRLFTPDALKTNFEIVPGLLAPPEKDAYEWSDYKQWLLQCPAPDSWSDWLGLGNDLEKEQQNFQAQKIAGSILTVLDNC</sequence>
<reference evidence="17 18" key="1">
    <citation type="submission" date="2014-12" db="EMBL/GenBank/DDBJ databases">
        <authorList>
            <person name="Neuveglise Cecile"/>
        </authorList>
    </citation>
    <scope>NUCLEOTIDE SEQUENCE [LARGE SCALE GENOMIC DNA]</scope>
    <source>
        <strain evidence="17 18">CBS 12615</strain>
    </source>
</reference>
<dbReference type="Gene3D" id="1.10.472.130">
    <property type="match status" value="1"/>
</dbReference>
<dbReference type="Gene3D" id="3.20.180.20">
    <property type="entry name" value="Dynein heavy chain, N-terminal domain 2"/>
    <property type="match status" value="1"/>
</dbReference>
<keyword evidence="5" id="KW-0963">Cytoplasm</keyword>
<dbReference type="Proteomes" id="UP000054304">
    <property type="component" value="Unassembled WGS sequence"/>
</dbReference>
<proteinExistence type="inferred from homology"/>
<evidence type="ECO:0000256" key="15">
    <source>
        <dbReference type="ARBA" id="ARBA00053342"/>
    </source>
</evidence>
<dbReference type="GO" id="GO:0051959">
    <property type="term" value="F:dynein light intermediate chain binding"/>
    <property type="evidence" value="ECO:0007669"/>
    <property type="project" value="InterPro"/>
</dbReference>
<dbReference type="Gene3D" id="1.10.8.710">
    <property type="match status" value="1"/>
</dbReference>
<evidence type="ECO:0000256" key="1">
    <source>
        <dbReference type="ARBA" id="ARBA00004245"/>
    </source>
</evidence>
<evidence type="ECO:0000256" key="9">
    <source>
        <dbReference type="ARBA" id="ARBA00022840"/>
    </source>
</evidence>
<dbReference type="EMBL" id="LN736370">
    <property type="protein sequence ID" value="CEP64483.1"/>
    <property type="molecule type" value="Genomic_DNA"/>
</dbReference>
<evidence type="ECO:0000256" key="10">
    <source>
        <dbReference type="ARBA" id="ARBA00023017"/>
    </source>
</evidence>
<dbReference type="OrthoDB" id="447173at2759"/>
<dbReference type="Gene3D" id="1.10.287.2620">
    <property type="match status" value="1"/>
</dbReference>
<dbReference type="InterPro" id="IPR041658">
    <property type="entry name" value="AAA_lid_11"/>
</dbReference>
<evidence type="ECO:0000256" key="6">
    <source>
        <dbReference type="ARBA" id="ARBA00022701"/>
    </source>
</evidence>
<comment type="similarity">
    <text evidence="2">Belongs to the dynein heavy chain family.</text>
</comment>
<dbReference type="Pfam" id="PF12774">
    <property type="entry name" value="AAA_6"/>
    <property type="match status" value="1"/>
</dbReference>
<dbReference type="InterPro" id="IPR024743">
    <property type="entry name" value="Dynein_HC_stalk"/>
</dbReference>
<keyword evidence="11" id="KW-0175">Coiled coil</keyword>
<comment type="function">
    <text evidence="15">Cytoplasmic dynein acts as a motor for the intracellular retrograde motility of vesicles and organelles along microtubules. Dynein has ATPase activity; the force-producing power stroke is thought to occur on release of ADP. Required to maintain uniform nuclear distribution in hyphae. May play an important role in the proper orientation of the mitotic spindle into the budding daughter cell yeast. Probably required for normal progression of the cell cycle.</text>
</comment>
<evidence type="ECO:0000256" key="12">
    <source>
        <dbReference type="ARBA" id="ARBA00023175"/>
    </source>
</evidence>
<dbReference type="InterPro" id="IPR003593">
    <property type="entry name" value="AAA+_ATPase"/>
</dbReference>
<evidence type="ECO:0000256" key="11">
    <source>
        <dbReference type="ARBA" id="ARBA00023054"/>
    </source>
</evidence>
<dbReference type="SMART" id="SM00382">
    <property type="entry name" value="AAA"/>
    <property type="match status" value="2"/>
</dbReference>